<dbReference type="GO" id="GO:0004252">
    <property type="term" value="F:serine-type endopeptidase activity"/>
    <property type="evidence" value="ECO:0007669"/>
    <property type="project" value="InterPro"/>
</dbReference>
<feature type="transmembrane region" description="Helical" evidence="7">
    <location>
        <begin position="172"/>
        <end position="192"/>
    </location>
</feature>
<name>V4NI75_9CAUL</name>
<feature type="domain" description="Peptidase S54 rhomboid" evidence="8">
    <location>
        <begin position="71"/>
        <end position="215"/>
    </location>
</feature>
<evidence type="ECO:0000256" key="6">
    <source>
        <dbReference type="ARBA" id="ARBA00023136"/>
    </source>
</evidence>
<dbReference type="AlphaFoldDB" id="V4NI75"/>
<dbReference type="Pfam" id="PF01694">
    <property type="entry name" value="Rhomboid"/>
    <property type="match status" value="1"/>
</dbReference>
<organism evidence="9 10">
    <name type="scientific">Asticcacaulis benevestitus DSM 16100 = ATCC BAA-896</name>
    <dbReference type="NCBI Taxonomy" id="1121022"/>
    <lineage>
        <taxon>Bacteria</taxon>
        <taxon>Pseudomonadati</taxon>
        <taxon>Pseudomonadota</taxon>
        <taxon>Alphaproteobacteria</taxon>
        <taxon>Caulobacterales</taxon>
        <taxon>Caulobacteraceae</taxon>
        <taxon>Asticcacaulis</taxon>
    </lineage>
</organism>
<keyword evidence="5 7" id="KW-1133">Transmembrane helix</keyword>
<evidence type="ECO:0000256" key="4">
    <source>
        <dbReference type="ARBA" id="ARBA00022801"/>
    </source>
</evidence>
<keyword evidence="6 7" id="KW-0472">Membrane</keyword>
<evidence type="ECO:0000256" key="1">
    <source>
        <dbReference type="ARBA" id="ARBA00004141"/>
    </source>
</evidence>
<feature type="transmembrane region" description="Helical" evidence="7">
    <location>
        <begin position="198"/>
        <end position="220"/>
    </location>
</feature>
<feature type="transmembrane region" description="Helical" evidence="7">
    <location>
        <begin position="84"/>
        <end position="103"/>
    </location>
</feature>
<keyword evidence="3 7" id="KW-0812">Transmembrane</keyword>
<evidence type="ECO:0000313" key="10">
    <source>
        <dbReference type="Proteomes" id="UP000017837"/>
    </source>
</evidence>
<reference evidence="9 10" key="1">
    <citation type="journal article" date="2014" name="Nature">
        <title>Sequential evolution of bacterial morphology by co-option of a developmental regulator.</title>
        <authorList>
            <person name="Jiang C."/>
            <person name="Brown P.J."/>
            <person name="Ducret A."/>
            <person name="Brun Y.V."/>
        </authorList>
    </citation>
    <scope>NUCLEOTIDE SEQUENCE [LARGE SCALE GENOMIC DNA]</scope>
    <source>
        <strain evidence="9 10">DSM 16100</strain>
    </source>
</reference>
<dbReference type="PATRIC" id="fig|1121022.4.peg.4477"/>
<evidence type="ECO:0000256" key="2">
    <source>
        <dbReference type="ARBA" id="ARBA00009045"/>
    </source>
</evidence>
<dbReference type="RefSeq" id="WP_018083202.1">
    <property type="nucleotide sequence ID" value="NZ_AQWM01000025.1"/>
</dbReference>
<feature type="transmembrane region" description="Helical" evidence="7">
    <location>
        <begin position="110"/>
        <end position="132"/>
    </location>
</feature>
<dbReference type="Gene3D" id="1.20.1540.10">
    <property type="entry name" value="Rhomboid-like"/>
    <property type="match status" value="1"/>
</dbReference>
<dbReference type="SUPFAM" id="SSF144091">
    <property type="entry name" value="Rhomboid-like"/>
    <property type="match status" value="1"/>
</dbReference>
<protein>
    <recommendedName>
        <fullName evidence="8">Peptidase S54 rhomboid domain-containing protein</fullName>
    </recommendedName>
</protein>
<dbReference type="OrthoDB" id="9797190at2"/>
<feature type="transmembrane region" description="Helical" evidence="7">
    <location>
        <begin position="138"/>
        <end position="160"/>
    </location>
</feature>
<dbReference type="STRING" id="1121022.GCA_000376105_03527"/>
<comment type="caution">
    <text evidence="9">The sequence shown here is derived from an EMBL/GenBank/DDBJ whole genome shotgun (WGS) entry which is preliminary data.</text>
</comment>
<keyword evidence="4" id="KW-0378">Hydrolase</keyword>
<evidence type="ECO:0000256" key="7">
    <source>
        <dbReference type="SAM" id="Phobius"/>
    </source>
</evidence>
<comment type="similarity">
    <text evidence="2">Belongs to the peptidase S54 family.</text>
</comment>
<evidence type="ECO:0000256" key="5">
    <source>
        <dbReference type="ARBA" id="ARBA00022989"/>
    </source>
</evidence>
<dbReference type="PANTHER" id="PTHR43731">
    <property type="entry name" value="RHOMBOID PROTEASE"/>
    <property type="match status" value="1"/>
</dbReference>
<proteinExistence type="inferred from homology"/>
<dbReference type="GO" id="GO:0016020">
    <property type="term" value="C:membrane"/>
    <property type="evidence" value="ECO:0007669"/>
    <property type="project" value="UniProtKB-SubCell"/>
</dbReference>
<dbReference type="InterPro" id="IPR022764">
    <property type="entry name" value="Peptidase_S54_rhomboid_dom"/>
</dbReference>
<dbReference type="InterPro" id="IPR050925">
    <property type="entry name" value="Rhomboid_protease_S54"/>
</dbReference>
<sequence length="231" mass="24767">MTDGPEPEVPENTQRHREPAFNAPLMVVVLPVLMIGAYWLQISGGPALEGALLDNFALSPILLRQGHFELLFTHIFLHGRWTHVLFNAGACLIFATPVVRAFGKGIGAGLSFFAFFFLCGIAAGLGFCLLNLMSSMPVVGASGAIYGLIGASTRIIGARGAGRVLPLMSRHVLTTSAVWCGLNLLPALLPFLPGGEGVVIAWQAHIIGFLFGVLVIGHWLHAFHPRFFTTN</sequence>
<accession>V4NI75</accession>
<dbReference type="eggNOG" id="COG0705">
    <property type="taxonomic scope" value="Bacteria"/>
</dbReference>
<evidence type="ECO:0000313" key="9">
    <source>
        <dbReference type="EMBL" id="ESQ81547.1"/>
    </source>
</evidence>
<gene>
    <name evidence="9" type="ORF">ABENE_21865</name>
</gene>
<dbReference type="Proteomes" id="UP000017837">
    <property type="component" value="Unassembled WGS sequence"/>
</dbReference>
<dbReference type="InterPro" id="IPR035952">
    <property type="entry name" value="Rhomboid-like_sf"/>
</dbReference>
<dbReference type="PANTHER" id="PTHR43731:SF14">
    <property type="entry name" value="PRESENILIN-ASSOCIATED RHOMBOID-LIKE PROTEIN, MITOCHONDRIAL"/>
    <property type="match status" value="1"/>
</dbReference>
<dbReference type="EMBL" id="AWGB01000087">
    <property type="protein sequence ID" value="ESQ81547.1"/>
    <property type="molecule type" value="Genomic_DNA"/>
</dbReference>
<keyword evidence="10" id="KW-1185">Reference proteome</keyword>
<comment type="subcellular location">
    <subcellularLocation>
        <location evidence="1">Membrane</location>
        <topology evidence="1">Multi-pass membrane protein</topology>
    </subcellularLocation>
</comment>
<evidence type="ECO:0000256" key="3">
    <source>
        <dbReference type="ARBA" id="ARBA00022692"/>
    </source>
</evidence>
<feature type="transmembrane region" description="Helical" evidence="7">
    <location>
        <begin position="21"/>
        <end position="40"/>
    </location>
</feature>
<evidence type="ECO:0000259" key="8">
    <source>
        <dbReference type="Pfam" id="PF01694"/>
    </source>
</evidence>